<evidence type="ECO:0000313" key="3">
    <source>
        <dbReference type="Proteomes" id="UP000748308"/>
    </source>
</evidence>
<dbReference type="Pfam" id="PF20250">
    <property type="entry name" value="FapA_N"/>
    <property type="match status" value="1"/>
</dbReference>
<dbReference type="EMBL" id="VGIY01000177">
    <property type="protein sequence ID" value="MBM3317733.1"/>
    <property type="molecule type" value="Genomic_DNA"/>
</dbReference>
<dbReference type="PANTHER" id="PTHR38032">
    <property type="entry name" value="POLYMERASE-RELATED"/>
    <property type="match status" value="1"/>
</dbReference>
<organism evidence="2 3">
    <name type="scientific">Eiseniibacteriota bacterium</name>
    <dbReference type="NCBI Taxonomy" id="2212470"/>
    <lineage>
        <taxon>Bacteria</taxon>
        <taxon>Candidatus Eiseniibacteriota</taxon>
    </lineage>
</organism>
<accession>A0A938BNY1</accession>
<dbReference type="InterPro" id="IPR046866">
    <property type="entry name" value="FapA_N"/>
</dbReference>
<feature type="domain" description="Flagellar Assembly Protein A N-terminal region" evidence="1">
    <location>
        <begin position="2"/>
        <end position="171"/>
    </location>
</feature>
<dbReference type="InterPro" id="IPR005646">
    <property type="entry name" value="FapA"/>
</dbReference>
<dbReference type="PANTHER" id="PTHR38032:SF1">
    <property type="entry name" value="RNA-BINDING PROTEIN KHPB N-TERMINAL DOMAIN-CONTAINING PROTEIN"/>
    <property type="match status" value="1"/>
</dbReference>
<proteinExistence type="predicted"/>
<dbReference type="Proteomes" id="UP000748308">
    <property type="component" value="Unassembled WGS sequence"/>
</dbReference>
<sequence length="457" mass="49462">MRIETDPAAMQAVLSLYPAAGAAAFTDDEVLAALTLARIVRGVDAEAVAGAIRDVEAAGHPVERRVVAVGRPPEPGRDAWLEFAALERLPGRDGLPEDPAAATESRIVNVPAGETIALYHPLSDGMPGVNVRGEYVPVAAAIDATPRAGRNVRREGERLVALADGRLIVDKRQMHVDENLTIDGDLTVLRGDIDFIGTLHIRGNVESGLSLRVAKDVLVSGSIFGSDVACGGSLRVKRGIVGGGETRIDVGGNLEADFVENVELTVRGQCQIHKSLVNARVLCGQAFVMPGYGHLVSGQIYARDGIRAAQVGVAHGATVKLVVGIDAIAAQRVVEIDREADGLEERLRKVQSLLDELGPRSEAYATLSEQRRREIDRLAEAQPQLEELRQTLHDERTRVVQQMKKNHEAVISVRGLVHEDTVLQFPYDRLVLREPAKRVTYAFDMNDMRIVTRSLAA</sequence>
<evidence type="ECO:0000313" key="2">
    <source>
        <dbReference type="EMBL" id="MBM3317733.1"/>
    </source>
</evidence>
<dbReference type="InterPro" id="IPR046865">
    <property type="entry name" value="FapA_b_solenoid"/>
</dbReference>
<dbReference type="AlphaFoldDB" id="A0A938BNY1"/>
<dbReference type="Pfam" id="PF03961">
    <property type="entry name" value="FapA"/>
    <property type="match status" value="1"/>
</dbReference>
<protein>
    <submittedName>
        <fullName evidence="2">DUF342 domain-containing protein</fullName>
    </submittedName>
</protein>
<name>A0A938BNY1_UNCEI</name>
<evidence type="ECO:0000259" key="1">
    <source>
        <dbReference type="Pfam" id="PF20250"/>
    </source>
</evidence>
<gene>
    <name evidence="2" type="ORF">FJY75_07755</name>
</gene>
<reference evidence="2" key="1">
    <citation type="submission" date="2019-03" db="EMBL/GenBank/DDBJ databases">
        <title>Lake Tanganyika Metagenome-Assembled Genomes (MAGs).</title>
        <authorList>
            <person name="Tran P."/>
        </authorList>
    </citation>
    <scope>NUCLEOTIDE SEQUENCE</scope>
    <source>
        <strain evidence="2">M_DeepCast_400m_m2_100</strain>
    </source>
</reference>
<comment type="caution">
    <text evidence="2">The sequence shown here is derived from an EMBL/GenBank/DDBJ whole genome shotgun (WGS) entry which is preliminary data.</text>
</comment>